<keyword evidence="4 7" id="KW-0812">Transmembrane</keyword>
<dbReference type="Pfam" id="PF01899">
    <property type="entry name" value="MNHE"/>
    <property type="match status" value="1"/>
</dbReference>
<keyword evidence="6 7" id="KW-0472">Membrane</keyword>
<dbReference type="EMBL" id="CP001821">
    <property type="protein sequence ID" value="ACZ30865.1"/>
    <property type="molecule type" value="Genomic_DNA"/>
</dbReference>
<dbReference type="STRING" id="446471.Xcel_1845"/>
<evidence type="ECO:0000313" key="9">
    <source>
        <dbReference type="Proteomes" id="UP000002255"/>
    </source>
</evidence>
<dbReference type="GO" id="GO:0008324">
    <property type="term" value="F:monoatomic cation transmembrane transporter activity"/>
    <property type="evidence" value="ECO:0007669"/>
    <property type="project" value="InterPro"/>
</dbReference>
<evidence type="ECO:0000256" key="4">
    <source>
        <dbReference type="ARBA" id="ARBA00022692"/>
    </source>
</evidence>
<sequence>MGPLRRNVVVVLLLTVVWVVMNEHAGPFVVVSGLAVGVVSLWLTNKLLQIDYATTVFLSPVACLRYALLLVKEITVAAVHMAVTIVRGRARITRFELVSELEDELLLFLLANSIILTPGSVALDRDGRRITVLTCDDDVERAVESCRRLERSVARLGKERS</sequence>
<dbReference type="PANTHER" id="PTHR34584:SF1">
    <property type="entry name" value="NA(+)_H(+) ANTIPORTER SUBUNIT E1"/>
    <property type="match status" value="1"/>
</dbReference>
<protein>
    <submittedName>
        <fullName evidence="8">Cation antiporter</fullName>
    </submittedName>
</protein>
<dbReference type="AlphaFoldDB" id="D1BT23"/>
<dbReference type="GO" id="GO:0005886">
    <property type="term" value="C:plasma membrane"/>
    <property type="evidence" value="ECO:0007669"/>
    <property type="project" value="UniProtKB-SubCell"/>
</dbReference>
<evidence type="ECO:0000256" key="6">
    <source>
        <dbReference type="ARBA" id="ARBA00023136"/>
    </source>
</evidence>
<keyword evidence="5 7" id="KW-1133">Transmembrane helix</keyword>
<dbReference type="InterPro" id="IPR002758">
    <property type="entry name" value="Cation_antiport_E"/>
</dbReference>
<keyword evidence="9" id="KW-1185">Reference proteome</keyword>
<organism evidence="8 9">
    <name type="scientific">Xylanimonas cellulosilytica (strain DSM 15894 / JCM 12276 / CECT 5975 / KCTC 9989 / LMG 20990 / NBRC 107835 / XIL07)</name>
    <dbReference type="NCBI Taxonomy" id="446471"/>
    <lineage>
        <taxon>Bacteria</taxon>
        <taxon>Bacillati</taxon>
        <taxon>Actinomycetota</taxon>
        <taxon>Actinomycetes</taxon>
        <taxon>Micrococcales</taxon>
        <taxon>Promicromonosporaceae</taxon>
        <taxon>Xylanimonas</taxon>
    </lineage>
</organism>
<dbReference type="eggNOG" id="COG1863">
    <property type="taxonomic scope" value="Bacteria"/>
</dbReference>
<evidence type="ECO:0000313" key="8">
    <source>
        <dbReference type="EMBL" id="ACZ30865.1"/>
    </source>
</evidence>
<comment type="subcellular location">
    <subcellularLocation>
        <location evidence="1">Cell membrane</location>
        <topology evidence="1">Multi-pass membrane protein</topology>
    </subcellularLocation>
</comment>
<comment type="similarity">
    <text evidence="2">Belongs to the CPA3 antiporters (TC 2.A.63) subunit E family.</text>
</comment>
<dbReference type="Proteomes" id="UP000002255">
    <property type="component" value="Chromosome"/>
</dbReference>
<dbReference type="HOGENOM" id="CLU_086615_2_0_11"/>
<evidence type="ECO:0000256" key="7">
    <source>
        <dbReference type="SAM" id="Phobius"/>
    </source>
</evidence>
<accession>D1BT23</accession>
<evidence type="ECO:0000256" key="5">
    <source>
        <dbReference type="ARBA" id="ARBA00022989"/>
    </source>
</evidence>
<dbReference type="PANTHER" id="PTHR34584">
    <property type="entry name" value="NA(+)/H(+) ANTIPORTER SUBUNIT E1"/>
    <property type="match status" value="1"/>
</dbReference>
<dbReference type="OrthoDB" id="5148423at2"/>
<dbReference type="RefSeq" id="WP_012878607.1">
    <property type="nucleotide sequence ID" value="NC_013530.1"/>
</dbReference>
<name>D1BT23_XYLCX</name>
<dbReference type="KEGG" id="xce:Xcel_1845"/>
<reference evidence="8 9" key="2">
    <citation type="journal article" date="2010" name="Stand. Genomic Sci.">
        <title>Complete genome sequence of Xylanimonas cellulosilytica type strain (XIL07).</title>
        <authorList>
            <person name="Foster B."/>
            <person name="Pukall R."/>
            <person name="Abt B."/>
            <person name="Nolan M."/>
            <person name="Glavina Del Rio T."/>
            <person name="Chen F."/>
            <person name="Lucas S."/>
            <person name="Tice H."/>
            <person name="Pitluck S."/>
            <person name="Cheng J.-F."/>
            <person name="Chertkov O."/>
            <person name="Brettin T."/>
            <person name="Han C."/>
            <person name="Detter J.C."/>
            <person name="Bruce D."/>
            <person name="Goodwin L."/>
            <person name="Ivanova N."/>
            <person name="Mavromatis K."/>
            <person name="Pati A."/>
            <person name="Mikhailova N."/>
            <person name="Chen A."/>
            <person name="Palaniappan K."/>
            <person name="Land M."/>
            <person name="Hauser L."/>
            <person name="Chang Y.-J."/>
            <person name="Jeffries C.D."/>
            <person name="Chain P."/>
            <person name="Rohde M."/>
            <person name="Goeker M."/>
            <person name="Bristow J."/>
            <person name="Eisen J.A."/>
            <person name="Markowitz V."/>
            <person name="Hugenholtz P."/>
            <person name="Kyrpides N.C."/>
            <person name="Klenk H.-P."/>
            <person name="Lapidus A."/>
        </authorList>
    </citation>
    <scope>NUCLEOTIDE SEQUENCE [LARGE SCALE GENOMIC DNA]</scope>
    <source>
        <strain evidence="9">DSM 15894 / CECT 5975 / LMG 20990 / XIL07</strain>
    </source>
</reference>
<proteinExistence type="inferred from homology"/>
<reference evidence="9" key="1">
    <citation type="submission" date="2009-11" db="EMBL/GenBank/DDBJ databases">
        <title>The complete chromosome of Xylanimonas cellulosilytica DSM 15894.</title>
        <authorList>
            <consortium name="US DOE Joint Genome Institute (JGI-PGF)"/>
            <person name="Lucas S."/>
            <person name="Copeland A."/>
            <person name="Lapidus A."/>
            <person name="Glavina del Rio T."/>
            <person name="Dalin E."/>
            <person name="Tice H."/>
            <person name="Bruce D."/>
            <person name="Goodwin L."/>
            <person name="Pitluck S."/>
            <person name="Kyrpides N."/>
            <person name="Mavromatis K."/>
            <person name="Ivanova N."/>
            <person name="Mikhailova N."/>
            <person name="Foster B."/>
            <person name="Clum A."/>
            <person name="Brettin T."/>
            <person name="Detter J.C."/>
            <person name="Han C."/>
            <person name="Larimer F."/>
            <person name="Land M."/>
            <person name="Hauser L."/>
            <person name="Markowitz V."/>
            <person name="Cheng J.F."/>
            <person name="Hugenholtz P."/>
            <person name="Woyke T."/>
            <person name="Wu D."/>
            <person name="Gehrich-Schroeter G."/>
            <person name="Schneider S."/>
            <person name="Pukall S.R."/>
            <person name="Klenk H.P."/>
            <person name="Eisen J.A."/>
        </authorList>
    </citation>
    <scope>NUCLEOTIDE SEQUENCE [LARGE SCALE GENOMIC DNA]</scope>
    <source>
        <strain evidence="9">DSM 15894 / CECT 5975 / LMG 20990 / XIL07</strain>
    </source>
</reference>
<keyword evidence="3" id="KW-1003">Cell membrane</keyword>
<evidence type="ECO:0000256" key="3">
    <source>
        <dbReference type="ARBA" id="ARBA00022475"/>
    </source>
</evidence>
<evidence type="ECO:0000256" key="2">
    <source>
        <dbReference type="ARBA" id="ARBA00006228"/>
    </source>
</evidence>
<gene>
    <name evidence="8" type="ordered locus">Xcel_1845</name>
</gene>
<evidence type="ECO:0000256" key="1">
    <source>
        <dbReference type="ARBA" id="ARBA00004651"/>
    </source>
</evidence>
<feature type="transmembrane region" description="Helical" evidence="7">
    <location>
        <begin position="105"/>
        <end position="123"/>
    </location>
</feature>